<evidence type="ECO:0000313" key="1">
    <source>
        <dbReference type="EMBL" id="BBI64255.1"/>
    </source>
</evidence>
<accession>A0A455UDV1</accession>
<name>A0A455UDV1_9GAMM</name>
<dbReference type="AlphaFoldDB" id="A0A455UDV1"/>
<evidence type="ECO:0000313" key="2">
    <source>
        <dbReference type="Proteomes" id="UP000320231"/>
    </source>
</evidence>
<reference evidence="1 2" key="1">
    <citation type="journal article" date="2019" name="Microbiol. Resour. Announc.">
        <title>Complete Genome Sequence of Halomonas sulfidaeris Strain Esulfide1 Isolated from a Metal Sulfide Rock at a Depth of 2,200 Meters, Obtained Using Nanopore Sequencing.</title>
        <authorList>
            <person name="Saito M."/>
            <person name="Nishigata A."/>
            <person name="Galipon J."/>
            <person name="Arakawa K."/>
        </authorList>
    </citation>
    <scope>NUCLEOTIDE SEQUENCE [LARGE SCALE GENOMIC DNA]</scope>
    <source>
        <strain evidence="1 2">ATCC BAA-803</strain>
    </source>
</reference>
<protein>
    <submittedName>
        <fullName evidence="1">Uncharacterized protein</fullName>
    </submittedName>
</protein>
<proteinExistence type="predicted"/>
<dbReference type="KEGG" id="hsr:HSBAA_55610"/>
<dbReference type="EMBL" id="AP019514">
    <property type="protein sequence ID" value="BBI64255.1"/>
    <property type="molecule type" value="Genomic_DNA"/>
</dbReference>
<sequence length="153" mass="18017">MVNIWKLIIYFFVFIPFTVANAEFAEREDALEELFGTYYVSRVERYRGGLTSSEDAFNQLEAGVELKESEFSFWDGTVYENPIYEIEDHLLNRNEGNVPSSSEKFGNFYGYGSERENVRTLNVYNRGTDVAPYVFEVVEDKLWMFFRWMVLQA</sequence>
<organism evidence="1 2">
    <name type="scientific">Vreelandella sulfidaeris</name>
    <dbReference type="NCBI Taxonomy" id="115553"/>
    <lineage>
        <taxon>Bacteria</taxon>
        <taxon>Pseudomonadati</taxon>
        <taxon>Pseudomonadota</taxon>
        <taxon>Gammaproteobacteria</taxon>
        <taxon>Oceanospirillales</taxon>
        <taxon>Halomonadaceae</taxon>
        <taxon>Vreelandella</taxon>
    </lineage>
</organism>
<dbReference type="Proteomes" id="UP000320231">
    <property type="component" value="Chromosome"/>
</dbReference>
<gene>
    <name evidence="1" type="ORF">HSBAA_55610</name>
</gene>